<dbReference type="Gene3D" id="2.40.30.10">
    <property type="entry name" value="Translation factors"/>
    <property type="match status" value="1"/>
</dbReference>
<dbReference type="Proteomes" id="UP000028840">
    <property type="component" value="Unassembled WGS sequence"/>
</dbReference>
<dbReference type="AlphaFoldDB" id="A0A086Q585"/>
<keyword evidence="1" id="KW-0648">Protein biosynthesis</keyword>
<keyword evidence="1" id="KW-0396">Initiation factor</keyword>
<accession>A0A086Q585</accession>
<organism evidence="1 2">
    <name type="scientific">Toxoplasma gondii VAND</name>
    <dbReference type="NCBI Taxonomy" id="933077"/>
    <lineage>
        <taxon>Eukaryota</taxon>
        <taxon>Sar</taxon>
        <taxon>Alveolata</taxon>
        <taxon>Apicomplexa</taxon>
        <taxon>Conoidasida</taxon>
        <taxon>Coccidia</taxon>
        <taxon>Eucoccidiorida</taxon>
        <taxon>Eimeriorina</taxon>
        <taxon>Sarcocystidae</taxon>
        <taxon>Toxoplasma</taxon>
    </lineage>
</organism>
<sequence length="50" mass="5967">MIGRHFDAKNKLVSRLTRDSIDCLKEHFRDEMSKDDWKTVIHLKKILGIQ</sequence>
<evidence type="ECO:0000313" key="2">
    <source>
        <dbReference type="Proteomes" id="UP000028840"/>
    </source>
</evidence>
<evidence type="ECO:0000313" key="1">
    <source>
        <dbReference type="EMBL" id="KFH07767.1"/>
    </source>
</evidence>
<name>A0A086Q585_TOXGO</name>
<dbReference type="GO" id="GO:0003743">
    <property type="term" value="F:translation initiation factor activity"/>
    <property type="evidence" value="ECO:0007669"/>
    <property type="project" value="UniProtKB-KW"/>
</dbReference>
<dbReference type="EMBL" id="AEYJ02000742">
    <property type="protein sequence ID" value="KFH07767.1"/>
    <property type="molecule type" value="Genomic_DNA"/>
</dbReference>
<dbReference type="VEuPathDB" id="ToxoDB:TGVAND_214270B"/>
<protein>
    <submittedName>
        <fullName evidence="1">Putative translation initiation factor IF-2</fullName>
    </submittedName>
</protein>
<reference evidence="1 2" key="2">
    <citation type="journal article" date="2015" name="Eukaryot. Cell">
        <title>Genetic mapping reveals that sinefungin resistance in Toxoplasma gondii is controlled by a putative amino acid transporter locus that can be used as a negative selectable marker.</title>
        <authorList>
            <person name="Behnke M.S."/>
            <person name="Khan A."/>
            <person name="Sibley L.D."/>
        </authorList>
    </citation>
    <scope>NUCLEOTIDE SEQUENCE [LARGE SCALE GENOMIC DNA]</scope>
    <source>
        <strain evidence="1 2">VAND</strain>
    </source>
</reference>
<reference evidence="1 2" key="1">
    <citation type="submission" date="2014-08" db="EMBL/GenBank/DDBJ databases">
        <authorList>
            <person name="Sibley D."/>
            <person name="Venepally P."/>
            <person name="Karamycheva S."/>
            <person name="Hadjithomas M."/>
            <person name="Khan A."/>
            <person name="Brunk B."/>
            <person name="Roos D."/>
            <person name="Caler E."/>
            <person name="Lorenzi H."/>
        </authorList>
    </citation>
    <scope>NUCLEOTIDE SEQUENCE [LARGE SCALE GENOMIC DNA]</scope>
    <source>
        <strain evidence="1 2">VAND</strain>
    </source>
</reference>
<proteinExistence type="predicted"/>
<gene>
    <name evidence="1" type="ORF">TGVAND_214270B</name>
</gene>
<comment type="caution">
    <text evidence="1">The sequence shown here is derived from an EMBL/GenBank/DDBJ whole genome shotgun (WGS) entry which is preliminary data.</text>
</comment>